<comment type="caution">
    <text evidence="4">The sequence shown here is derived from an EMBL/GenBank/DDBJ whole genome shotgun (WGS) entry which is preliminary data.</text>
</comment>
<sequence length="238" mass="25619">MRARLLLAGALAACGLVVPSLPADAAAAPHGAVAAKVKAVVDGDTFDIIYKGRTLRVRLLDVNAPNKGQCWAAAATARAATLLPAGSTVRLLRDKTARDSAGRFLFYAWNSGGTFVNRNLVRYGYAKAGQMGVNAKYIKPLREDQAAAKAARLRIWSGRCGGGSQQTPEPTPKPTPKPTKKPAPKPTPKPTPPPSGNDRRFSTCAEANRNGYGPYYRDTDPEYYWYQDRDGDGVVCER</sequence>
<dbReference type="InterPro" id="IPR016071">
    <property type="entry name" value="Staphylococal_nuclease_OB-fold"/>
</dbReference>
<feature type="region of interest" description="Disordered" evidence="1">
    <location>
        <begin position="158"/>
        <end position="238"/>
    </location>
</feature>
<protein>
    <submittedName>
        <fullName evidence="4">Thermonuclease family protein</fullName>
    </submittedName>
</protein>
<dbReference type="PROSITE" id="PS50830">
    <property type="entry name" value="TNASE_3"/>
    <property type="match status" value="1"/>
</dbReference>
<reference evidence="5" key="1">
    <citation type="journal article" date="2019" name="Int. J. Syst. Evol. Microbiol.">
        <title>The Global Catalogue of Microorganisms (GCM) 10K type strain sequencing project: providing services to taxonomists for standard genome sequencing and annotation.</title>
        <authorList>
            <consortium name="The Broad Institute Genomics Platform"/>
            <consortium name="The Broad Institute Genome Sequencing Center for Infectious Disease"/>
            <person name="Wu L."/>
            <person name="Ma J."/>
        </authorList>
    </citation>
    <scope>NUCLEOTIDE SEQUENCE [LARGE SCALE GENOMIC DNA]</scope>
    <source>
        <strain evidence="5">CGMCC 4.7132</strain>
    </source>
</reference>
<dbReference type="Proteomes" id="UP001596004">
    <property type="component" value="Unassembled WGS sequence"/>
</dbReference>
<dbReference type="InterPro" id="IPR035437">
    <property type="entry name" value="SNase_OB-fold_sf"/>
</dbReference>
<dbReference type="Gene3D" id="2.40.50.90">
    <property type="match status" value="1"/>
</dbReference>
<organism evidence="4 5">
    <name type="scientific">Sphaerisporangium dianthi</name>
    <dbReference type="NCBI Taxonomy" id="1436120"/>
    <lineage>
        <taxon>Bacteria</taxon>
        <taxon>Bacillati</taxon>
        <taxon>Actinomycetota</taxon>
        <taxon>Actinomycetes</taxon>
        <taxon>Streptosporangiales</taxon>
        <taxon>Streptosporangiaceae</taxon>
        <taxon>Sphaerisporangium</taxon>
    </lineage>
</organism>
<feature type="compositionally biased region" description="Basic and acidic residues" evidence="1">
    <location>
        <begin position="227"/>
        <end position="238"/>
    </location>
</feature>
<evidence type="ECO:0000313" key="5">
    <source>
        <dbReference type="Proteomes" id="UP001596004"/>
    </source>
</evidence>
<dbReference type="SMART" id="SM00318">
    <property type="entry name" value="SNc"/>
    <property type="match status" value="1"/>
</dbReference>
<evidence type="ECO:0000259" key="3">
    <source>
        <dbReference type="PROSITE" id="PS50830"/>
    </source>
</evidence>
<gene>
    <name evidence="4" type="ORF">ACFO60_22530</name>
</gene>
<evidence type="ECO:0000256" key="2">
    <source>
        <dbReference type="SAM" id="SignalP"/>
    </source>
</evidence>
<dbReference type="SMART" id="SM00894">
    <property type="entry name" value="Excalibur"/>
    <property type="match status" value="1"/>
</dbReference>
<feature type="domain" description="TNase-like" evidence="3">
    <location>
        <begin position="31"/>
        <end position="158"/>
    </location>
</feature>
<keyword evidence="5" id="KW-1185">Reference proteome</keyword>
<dbReference type="Pfam" id="PF05901">
    <property type="entry name" value="Excalibur"/>
    <property type="match status" value="1"/>
</dbReference>
<dbReference type="Pfam" id="PF00565">
    <property type="entry name" value="SNase"/>
    <property type="match status" value="1"/>
</dbReference>
<feature type="compositionally biased region" description="Pro residues" evidence="1">
    <location>
        <begin position="184"/>
        <end position="195"/>
    </location>
</feature>
<accession>A0ABV9CKH4</accession>
<dbReference type="SUPFAM" id="SSF50199">
    <property type="entry name" value="Staphylococcal nuclease"/>
    <property type="match status" value="1"/>
</dbReference>
<evidence type="ECO:0000256" key="1">
    <source>
        <dbReference type="SAM" id="MobiDB-lite"/>
    </source>
</evidence>
<feature type="signal peptide" evidence="2">
    <location>
        <begin position="1"/>
        <end position="25"/>
    </location>
</feature>
<name>A0ABV9CKH4_9ACTN</name>
<proteinExistence type="predicted"/>
<dbReference type="EMBL" id="JBHSFP010000016">
    <property type="protein sequence ID" value="MFC4533556.1"/>
    <property type="molecule type" value="Genomic_DNA"/>
</dbReference>
<feature type="chain" id="PRO_5045337890" evidence="2">
    <location>
        <begin position="26"/>
        <end position="238"/>
    </location>
</feature>
<keyword evidence="2" id="KW-0732">Signal</keyword>
<dbReference type="InterPro" id="IPR008613">
    <property type="entry name" value="Excalibur_Ca-bd_domain"/>
</dbReference>
<dbReference type="RefSeq" id="WP_380843129.1">
    <property type="nucleotide sequence ID" value="NZ_JBHSFP010000016.1"/>
</dbReference>
<evidence type="ECO:0000313" key="4">
    <source>
        <dbReference type="EMBL" id="MFC4533556.1"/>
    </source>
</evidence>